<dbReference type="AlphaFoldDB" id="A0A1I2FKJ0"/>
<gene>
    <name evidence="1" type="ORF">SAMN04488523_11646</name>
</gene>
<reference evidence="1 2" key="1">
    <citation type="submission" date="2016-10" db="EMBL/GenBank/DDBJ databases">
        <authorList>
            <person name="de Groot N.N."/>
        </authorList>
    </citation>
    <scope>NUCLEOTIDE SEQUENCE [LARGE SCALE GENOMIC DNA]</scope>
    <source>
        <strain evidence="1 2">DSM 11443</strain>
    </source>
</reference>
<proteinExistence type="predicted"/>
<keyword evidence="2" id="KW-1185">Reference proteome</keyword>
<evidence type="ECO:0000313" key="1">
    <source>
        <dbReference type="EMBL" id="SFF06004.1"/>
    </source>
</evidence>
<dbReference type="EMBL" id="FOMW01000016">
    <property type="protein sequence ID" value="SFF06004.1"/>
    <property type="molecule type" value="Genomic_DNA"/>
</dbReference>
<dbReference type="Proteomes" id="UP000198977">
    <property type="component" value="Unassembled WGS sequence"/>
</dbReference>
<evidence type="ECO:0000313" key="2">
    <source>
        <dbReference type="Proteomes" id="UP000198977"/>
    </source>
</evidence>
<sequence length="126" mass="13996">MIRKQFLAQVKSFIAQHDLDLQHSVLLLGGSPALMRLQRFRQSLTGANGKSLRLARELNWLHDLLSLEHVADIDREESAYFAMIDLDDQAVWAICTLTEAVSALIDSHRAFEAAGNGYSQSSEVAA</sequence>
<name>A0A1I2FKJ0_9RHOB</name>
<organism evidence="1 2">
    <name type="scientific">Sulfitobacter brevis</name>
    <dbReference type="NCBI Taxonomy" id="74348"/>
    <lineage>
        <taxon>Bacteria</taxon>
        <taxon>Pseudomonadati</taxon>
        <taxon>Pseudomonadota</taxon>
        <taxon>Alphaproteobacteria</taxon>
        <taxon>Rhodobacterales</taxon>
        <taxon>Roseobacteraceae</taxon>
        <taxon>Sulfitobacter</taxon>
    </lineage>
</organism>
<accession>A0A1I2FKJ0</accession>
<protein>
    <submittedName>
        <fullName evidence="1">Uncharacterized protein</fullName>
    </submittedName>
</protein>
<dbReference type="OrthoDB" id="7728363at2"/>
<dbReference type="STRING" id="74348.SAMN04488523_11646"/>
<dbReference type="RefSeq" id="WP_093925161.1">
    <property type="nucleotide sequence ID" value="NZ_FOMW01000016.1"/>
</dbReference>